<feature type="compositionally biased region" description="Basic and acidic residues" evidence="2">
    <location>
        <begin position="37"/>
        <end position="54"/>
    </location>
</feature>
<dbReference type="AlphaFoldDB" id="A0A6G1GH87"/>
<name>A0A6G1GH87_9PEZI</name>
<dbReference type="RefSeq" id="XP_033539096.1">
    <property type="nucleotide sequence ID" value="XM_033677862.1"/>
</dbReference>
<dbReference type="SUPFAM" id="SSF57997">
    <property type="entry name" value="Tropomyosin"/>
    <property type="match status" value="1"/>
</dbReference>
<feature type="compositionally biased region" description="Low complexity" evidence="2">
    <location>
        <begin position="873"/>
        <end position="906"/>
    </location>
</feature>
<evidence type="ECO:0000313" key="4">
    <source>
        <dbReference type="Proteomes" id="UP000504638"/>
    </source>
</evidence>
<evidence type="ECO:0000313" key="5">
    <source>
        <dbReference type="RefSeq" id="XP_033539096.1"/>
    </source>
</evidence>
<sequence length="1115" mass="118197">MDGPVSTLESAAHGLNHKRTNSLKKAYRFVFGHKQSKSKDLSAVERKGVTERSTDATNTRAVSRASKVPIADGLIESSVSQHDSGGTIGQRPQSPKPAQTSGSPTDPETEQHNGSETIVEKDERLAELESHVKTLEAEYAAKEKALEERRSKLEEIIAADVVEKIDEAKKVEREAVEEKLKATHQEELDRVKQEYGEKLVVSDGAAPDASREAVLNGDNVEDSPAKAELDEARAELQTIKDELKAAKEALESLQVSSQAANAENAELSSQNASLVSQVESLTMERGSLKVQHQDALLKLEQGSRELEASQKFKTDLQAKADALALEFQSINEELESKRLEVTSHADKLQSLEQDHARAQITLNDVRKELEETKKRSAEKEAEIEQLTSTHADAVRAIEESNQNEISGWTTKHGKIDARLAEVTGDLNSTREELANANTKAGSLASDLETAIKSDDAAKAALETAQADIAKLNETIASNSVNGEASSEQLLCAKEALSKVEAELSQVTAIHATAKSDLEAANVKISELETNHTSATAELATVKDKLERLTKDYEQAQTIHQTNLSEETTRHASTKVELETANEKLGTLNGDLESHLAINTRLQATLDQIKSEAQGHAAVESDLKAARSQIESLKSEIEAGSASLANITEQLSQSAAALGEAQKAHAEAQGELEKNTAQLQTLLKERDDATAEFKKLKEAADLVDQLRSQLAEQSTGVEATKLRIKELEDALEKEKEGGKDGLPLGEAAAVAGAGALGTVGAGAVAKSATDNTEDEEPAGSATPGNKEVDAPSPGQQAEPGVDESVEAQTPQGSQEHKHGVEDSAVAEPTAEEPAVGEPAAEEPSATEEPSTAEEPSAKGPTPAVEPATEEPTVEEPSAAVESVATEEPAAVEEPVAVEEPPTVVEPSGTEQPSGTEKTATASAEDKIAETQPSSAVQGESMRADDETLASNHPLEADIVTEDDNLLDGPPDHSQSNGAVPDPALETDIDHTSDPGLIVVDGAKAETAPVNGQESKLPPKEVDSKDTELVTVVTEIIPADISGEESGEGSPGRKQVRFAEGNIVEGVTGNVPGPEGEAEKGDALDTIENGHEGSADRLDGPVSEREDKQVDEPQAPQ</sequence>
<feature type="coiled-coil region" evidence="1">
    <location>
        <begin position="313"/>
        <end position="474"/>
    </location>
</feature>
<reference evidence="5" key="2">
    <citation type="submission" date="2020-04" db="EMBL/GenBank/DDBJ databases">
        <authorList>
            <consortium name="NCBI Genome Project"/>
        </authorList>
    </citation>
    <scope>NUCLEOTIDE SEQUENCE</scope>
    <source>
        <strain evidence="5">CBS 781.70</strain>
    </source>
</reference>
<feature type="compositionally biased region" description="Basic and acidic residues" evidence="2">
    <location>
        <begin position="1015"/>
        <end position="1026"/>
    </location>
</feature>
<dbReference type="Proteomes" id="UP000504638">
    <property type="component" value="Unplaced"/>
</dbReference>
<feature type="compositionally biased region" description="Basic and acidic residues" evidence="2">
    <location>
        <begin position="1075"/>
        <end position="1109"/>
    </location>
</feature>
<feature type="region of interest" description="Disordered" evidence="2">
    <location>
        <begin position="1"/>
        <end position="21"/>
    </location>
</feature>
<reference evidence="5" key="3">
    <citation type="submission" date="2025-04" db="UniProtKB">
        <authorList>
            <consortium name="RefSeq"/>
        </authorList>
    </citation>
    <scope>IDENTIFICATION</scope>
    <source>
        <strain evidence="5">CBS 781.70</strain>
    </source>
</reference>
<feature type="coiled-coil region" evidence="1">
    <location>
        <begin position="226"/>
        <end position="284"/>
    </location>
</feature>
<feature type="coiled-coil region" evidence="1">
    <location>
        <begin position="615"/>
        <end position="736"/>
    </location>
</feature>
<feature type="coiled-coil region" evidence="1">
    <location>
        <begin position="510"/>
        <end position="558"/>
    </location>
</feature>
<evidence type="ECO:0000256" key="1">
    <source>
        <dbReference type="SAM" id="Coils"/>
    </source>
</evidence>
<evidence type="ECO:0000313" key="3">
    <source>
        <dbReference type="EMBL" id="KAF1817465.1"/>
    </source>
</evidence>
<reference evidence="3 5" key="1">
    <citation type="submission" date="2020-01" db="EMBL/GenBank/DDBJ databases">
        <authorList>
            <consortium name="DOE Joint Genome Institute"/>
            <person name="Haridas S."/>
            <person name="Albert R."/>
            <person name="Binder M."/>
            <person name="Bloem J."/>
            <person name="Labutti K."/>
            <person name="Salamov A."/>
            <person name="Andreopoulos B."/>
            <person name="Baker S.E."/>
            <person name="Barry K."/>
            <person name="Bills G."/>
            <person name="Bluhm B.H."/>
            <person name="Cannon C."/>
            <person name="Castanera R."/>
            <person name="Culley D.E."/>
            <person name="Daum C."/>
            <person name="Ezra D."/>
            <person name="Gonzalez J.B."/>
            <person name="Henrissat B."/>
            <person name="Kuo A."/>
            <person name="Liang C."/>
            <person name="Lipzen A."/>
            <person name="Lutzoni F."/>
            <person name="Magnuson J."/>
            <person name="Mondo S."/>
            <person name="Nolan M."/>
            <person name="Ohm R."/>
            <person name="Pangilinan J."/>
            <person name="Park H.-J."/>
            <person name="Ramirez L."/>
            <person name="Alfaro M."/>
            <person name="Sun H."/>
            <person name="Tritt A."/>
            <person name="Yoshinaga Y."/>
            <person name="Zwiers L.-H."/>
            <person name="Turgeon B.G."/>
            <person name="Goodwin S.B."/>
            <person name="Spatafora J.W."/>
            <person name="Crous P.W."/>
            <person name="Grigoriev I.V."/>
        </authorList>
    </citation>
    <scope>NUCLEOTIDE SEQUENCE</scope>
    <source>
        <strain evidence="3 5">CBS 781.70</strain>
    </source>
</reference>
<organism evidence="3">
    <name type="scientific">Eremomyces bilateralis CBS 781.70</name>
    <dbReference type="NCBI Taxonomy" id="1392243"/>
    <lineage>
        <taxon>Eukaryota</taxon>
        <taxon>Fungi</taxon>
        <taxon>Dikarya</taxon>
        <taxon>Ascomycota</taxon>
        <taxon>Pezizomycotina</taxon>
        <taxon>Dothideomycetes</taxon>
        <taxon>Dothideomycetes incertae sedis</taxon>
        <taxon>Eremomycetales</taxon>
        <taxon>Eremomycetaceae</taxon>
        <taxon>Eremomyces</taxon>
    </lineage>
</organism>
<protein>
    <submittedName>
        <fullName evidence="3 5">Uncharacterized protein</fullName>
    </submittedName>
</protein>
<evidence type="ECO:0000256" key="2">
    <source>
        <dbReference type="SAM" id="MobiDB-lite"/>
    </source>
</evidence>
<accession>A0A6G1GH87</accession>
<feature type="compositionally biased region" description="Polar residues" evidence="2">
    <location>
        <begin position="907"/>
        <end position="920"/>
    </location>
</feature>
<dbReference type="EMBL" id="ML975149">
    <property type="protein sequence ID" value="KAF1817465.1"/>
    <property type="molecule type" value="Genomic_DNA"/>
</dbReference>
<gene>
    <name evidence="3 5" type="ORF">P152DRAFT_445546</name>
</gene>
<dbReference type="GeneID" id="54418432"/>
<feature type="compositionally biased region" description="Basic and acidic residues" evidence="2">
    <location>
        <begin position="109"/>
        <end position="122"/>
    </location>
</feature>
<proteinExistence type="predicted"/>
<feature type="region of interest" description="Disordered" evidence="2">
    <location>
        <begin position="764"/>
        <end position="1115"/>
    </location>
</feature>
<feature type="region of interest" description="Disordered" evidence="2">
    <location>
        <begin position="34"/>
        <end position="122"/>
    </location>
</feature>
<keyword evidence="1" id="KW-0175">Coiled coil</keyword>
<dbReference type="OrthoDB" id="3939017at2759"/>
<keyword evidence="4" id="KW-1185">Reference proteome</keyword>
<feature type="compositionally biased region" description="Polar residues" evidence="2">
    <location>
        <begin position="77"/>
        <end position="108"/>
    </location>
</feature>
<feature type="compositionally biased region" description="Low complexity" evidence="2">
    <location>
        <begin position="824"/>
        <end position="853"/>
    </location>
</feature>